<protein>
    <submittedName>
        <fullName evidence="2">Uncharacterized protein</fullName>
    </submittedName>
</protein>
<comment type="caution">
    <text evidence="2">The sequence shown here is derived from an EMBL/GenBank/DDBJ whole genome shotgun (WGS) entry which is preliminary data.</text>
</comment>
<feature type="transmembrane region" description="Helical" evidence="1">
    <location>
        <begin position="12"/>
        <end position="34"/>
    </location>
</feature>
<accession>A0AAU9WXU3</accession>
<keyword evidence="1" id="KW-0472">Membrane</keyword>
<dbReference type="Proteomes" id="UP001159428">
    <property type="component" value="Unassembled WGS sequence"/>
</dbReference>
<feature type="transmembrane region" description="Helical" evidence="1">
    <location>
        <begin position="127"/>
        <end position="150"/>
    </location>
</feature>
<keyword evidence="3" id="KW-1185">Reference proteome</keyword>
<feature type="transmembrane region" description="Helical" evidence="1">
    <location>
        <begin position="70"/>
        <end position="88"/>
    </location>
</feature>
<dbReference type="EMBL" id="CALNXJ010000024">
    <property type="protein sequence ID" value="CAH3129737.1"/>
    <property type="molecule type" value="Genomic_DNA"/>
</dbReference>
<evidence type="ECO:0000313" key="2">
    <source>
        <dbReference type="EMBL" id="CAH3129737.1"/>
    </source>
</evidence>
<sequence>MAVLVKTCCCGCSLRSGVVILGIIGLLGSAYSIYQQSNSFKVYKYLEENADEFELSQNLPFSKSDCSLGYVYHAFKVISLLMNLLLLGSSSGEKRLAYPWLGWSIFELFFNFGATISYIAIWNGFPAFSIIYITGWLLSIYFIVAVYSYIEALREDPSGTSAGFSPPLTSVNQTQMVITFPLF</sequence>
<gene>
    <name evidence="2" type="ORF">PMEA_00013649</name>
</gene>
<dbReference type="AlphaFoldDB" id="A0AAU9WXU3"/>
<reference evidence="2 3" key="1">
    <citation type="submission" date="2022-05" db="EMBL/GenBank/DDBJ databases">
        <authorList>
            <consortium name="Genoscope - CEA"/>
            <person name="William W."/>
        </authorList>
    </citation>
    <scope>NUCLEOTIDE SEQUENCE [LARGE SCALE GENOMIC DNA]</scope>
</reference>
<evidence type="ECO:0000313" key="3">
    <source>
        <dbReference type="Proteomes" id="UP001159428"/>
    </source>
</evidence>
<feature type="transmembrane region" description="Helical" evidence="1">
    <location>
        <begin position="100"/>
        <end position="121"/>
    </location>
</feature>
<evidence type="ECO:0000256" key="1">
    <source>
        <dbReference type="SAM" id="Phobius"/>
    </source>
</evidence>
<keyword evidence="1" id="KW-0812">Transmembrane</keyword>
<organism evidence="2 3">
    <name type="scientific">Pocillopora meandrina</name>
    <dbReference type="NCBI Taxonomy" id="46732"/>
    <lineage>
        <taxon>Eukaryota</taxon>
        <taxon>Metazoa</taxon>
        <taxon>Cnidaria</taxon>
        <taxon>Anthozoa</taxon>
        <taxon>Hexacorallia</taxon>
        <taxon>Scleractinia</taxon>
        <taxon>Astrocoeniina</taxon>
        <taxon>Pocilloporidae</taxon>
        <taxon>Pocillopora</taxon>
    </lineage>
</organism>
<name>A0AAU9WXU3_9CNID</name>
<keyword evidence="1" id="KW-1133">Transmembrane helix</keyword>
<proteinExistence type="predicted"/>